<evidence type="ECO:0000313" key="2">
    <source>
        <dbReference type="Proteomes" id="UP000601435"/>
    </source>
</evidence>
<dbReference type="Proteomes" id="UP000601435">
    <property type="component" value="Unassembled WGS sequence"/>
</dbReference>
<dbReference type="AlphaFoldDB" id="A0A812YFB5"/>
<dbReference type="SUPFAM" id="SSF48371">
    <property type="entry name" value="ARM repeat"/>
    <property type="match status" value="1"/>
</dbReference>
<keyword evidence="2" id="KW-1185">Reference proteome</keyword>
<dbReference type="InterPro" id="IPR016024">
    <property type="entry name" value="ARM-type_fold"/>
</dbReference>
<accession>A0A812YFB5</accession>
<proteinExistence type="predicted"/>
<sequence length="307" mass="33574">MLDTGDGMLEERLLDFLTAAPTADWEPSQLLVLRLCSQAWRDKVSYALFAGCSQRLANEDAQVRAAAVSALAAASNPRRTDEDESGENEACAVAVAAAVKSLKDASVDVRRVALRTLAHVAPCGDAACMEQASALLTDPAWPVRWASVDAVAWLAQGGSQATVQRALELLSWRLQDADWPVRRAAASGLHHLLQFVKALSEELEDQHGLVKMDELQLPRPKDLHNSVEHMVLQPCLRLLQDPMVQVRQAALDLLPWLCQSALEDVVRALHCLLQNEQNAELRRAAEKLLDQLTSTGTLQSSCLGETH</sequence>
<evidence type="ECO:0000313" key="1">
    <source>
        <dbReference type="EMBL" id="CAE7773200.1"/>
    </source>
</evidence>
<dbReference type="OrthoDB" id="427937at2759"/>
<dbReference type="EMBL" id="CAJNJA010041252">
    <property type="protein sequence ID" value="CAE7773200.1"/>
    <property type="molecule type" value="Genomic_DNA"/>
</dbReference>
<comment type="caution">
    <text evidence="1">The sequence shown here is derived from an EMBL/GenBank/DDBJ whole genome shotgun (WGS) entry which is preliminary data.</text>
</comment>
<name>A0A812YFB5_9DINO</name>
<dbReference type="Gene3D" id="1.25.10.10">
    <property type="entry name" value="Leucine-rich Repeat Variant"/>
    <property type="match status" value="1"/>
</dbReference>
<organism evidence="1 2">
    <name type="scientific">Symbiodinium necroappetens</name>
    <dbReference type="NCBI Taxonomy" id="1628268"/>
    <lineage>
        <taxon>Eukaryota</taxon>
        <taxon>Sar</taxon>
        <taxon>Alveolata</taxon>
        <taxon>Dinophyceae</taxon>
        <taxon>Suessiales</taxon>
        <taxon>Symbiodiniaceae</taxon>
        <taxon>Symbiodinium</taxon>
    </lineage>
</organism>
<reference evidence="1" key="1">
    <citation type="submission" date="2021-02" db="EMBL/GenBank/DDBJ databases">
        <authorList>
            <person name="Dougan E. K."/>
            <person name="Rhodes N."/>
            <person name="Thang M."/>
            <person name="Chan C."/>
        </authorList>
    </citation>
    <scope>NUCLEOTIDE SEQUENCE</scope>
</reference>
<gene>
    <name evidence="1" type="primary">KIF13B</name>
    <name evidence="1" type="ORF">SNEC2469_LOCUS22597</name>
</gene>
<dbReference type="InterPro" id="IPR011989">
    <property type="entry name" value="ARM-like"/>
</dbReference>
<dbReference type="Pfam" id="PF13646">
    <property type="entry name" value="HEAT_2"/>
    <property type="match status" value="1"/>
</dbReference>
<protein>
    <submittedName>
        <fullName evidence="1">KIF13B protein</fullName>
    </submittedName>
</protein>